<evidence type="ECO:0000313" key="10">
    <source>
        <dbReference type="Proteomes" id="UP000504603"/>
    </source>
</evidence>
<evidence type="ECO:0000256" key="2">
    <source>
        <dbReference type="ARBA" id="ARBA00008544"/>
    </source>
</evidence>
<dbReference type="AlphaFoldDB" id="A0A6J1DV53"/>
<dbReference type="GeneID" id="111024724"/>
<accession>A0A6J1DV53</accession>
<dbReference type="Gene3D" id="4.10.470.10">
    <property type="entry name" value="Ricin (A Subunit), domain 2"/>
    <property type="match status" value="1"/>
</dbReference>
<dbReference type="GO" id="GO:0090729">
    <property type="term" value="F:toxin activity"/>
    <property type="evidence" value="ECO:0007669"/>
    <property type="project" value="UniProtKB-KW"/>
</dbReference>
<evidence type="ECO:0000256" key="7">
    <source>
        <dbReference type="ARBA" id="ARBA00023193"/>
    </source>
</evidence>
<dbReference type="PANTHER" id="PTHR33453">
    <property type="match status" value="1"/>
</dbReference>
<keyword evidence="6 8" id="KW-0611">Plant defense</keyword>
<feature type="signal peptide" evidence="9">
    <location>
        <begin position="1"/>
        <end position="23"/>
    </location>
</feature>
<dbReference type="InterPro" id="IPR016139">
    <property type="entry name" value="Ribosome_inactivat_prot_sub2"/>
</dbReference>
<keyword evidence="7 8" id="KW-0652">Protein synthesis inhibitor</keyword>
<dbReference type="PANTHER" id="PTHR33453:SF34">
    <property type="entry name" value="RIBOSOME-INACTIVATING PROTEIN"/>
    <property type="match status" value="1"/>
</dbReference>
<dbReference type="OrthoDB" id="1704365at2759"/>
<dbReference type="Pfam" id="PF00161">
    <property type="entry name" value="RIP"/>
    <property type="match status" value="1"/>
</dbReference>
<dbReference type="KEGG" id="mcha:111024724"/>
<comment type="catalytic activity">
    <reaction evidence="1 8">
        <text>Endohydrolysis of the N-glycosidic bond at one specific adenosine on the 28S rRNA.</text>
        <dbReference type="EC" id="3.2.2.22"/>
    </reaction>
</comment>
<feature type="chain" id="PRO_5027031338" description="rRNA N-glycosylase" evidence="9">
    <location>
        <begin position="24"/>
        <end position="283"/>
    </location>
</feature>
<proteinExistence type="inferred from homology"/>
<dbReference type="InterPro" id="IPR036041">
    <property type="entry name" value="Ribosome-inact_prot_sf"/>
</dbReference>
<evidence type="ECO:0000256" key="6">
    <source>
        <dbReference type="ARBA" id="ARBA00022821"/>
    </source>
</evidence>
<dbReference type="GO" id="GO:0006952">
    <property type="term" value="P:defense response"/>
    <property type="evidence" value="ECO:0007669"/>
    <property type="project" value="UniProtKB-KW"/>
</dbReference>
<evidence type="ECO:0000256" key="4">
    <source>
        <dbReference type="ARBA" id="ARBA00022656"/>
    </source>
</evidence>
<dbReference type="Gene3D" id="3.40.420.10">
    <property type="entry name" value="Ricin (A subunit), domain 1"/>
    <property type="match status" value="1"/>
</dbReference>
<dbReference type="InterPro" id="IPR017988">
    <property type="entry name" value="Ribosome_inactivat_prot_CS"/>
</dbReference>
<keyword evidence="4 8" id="KW-0800">Toxin</keyword>
<evidence type="ECO:0000256" key="9">
    <source>
        <dbReference type="SAM" id="SignalP"/>
    </source>
</evidence>
<dbReference type="EC" id="3.2.2.22" evidence="3 8"/>
<dbReference type="Proteomes" id="UP000504603">
    <property type="component" value="Unplaced"/>
</dbReference>
<dbReference type="InterPro" id="IPR016138">
    <property type="entry name" value="Ribosome_inactivat_prot_sub1"/>
</dbReference>
<dbReference type="PROSITE" id="PS00275">
    <property type="entry name" value="SHIGA_RICIN"/>
    <property type="match status" value="1"/>
</dbReference>
<dbReference type="InterPro" id="IPR001574">
    <property type="entry name" value="Ribosome_inactivat_prot"/>
</dbReference>
<dbReference type="PRINTS" id="PR00396">
    <property type="entry name" value="SHIGARICIN"/>
</dbReference>
<name>A0A6J1DV53_MOMCH</name>
<protein>
    <recommendedName>
        <fullName evidence="3 8">rRNA N-glycosylase</fullName>
        <ecNumber evidence="3 8">3.2.2.22</ecNumber>
    </recommendedName>
</protein>
<evidence type="ECO:0000256" key="5">
    <source>
        <dbReference type="ARBA" id="ARBA00022801"/>
    </source>
</evidence>
<dbReference type="GO" id="GO:0017148">
    <property type="term" value="P:negative regulation of translation"/>
    <property type="evidence" value="ECO:0007669"/>
    <property type="project" value="UniProtKB-KW"/>
</dbReference>
<dbReference type="SUPFAM" id="SSF56371">
    <property type="entry name" value="Ribosome inactivating proteins (RIP)"/>
    <property type="match status" value="1"/>
</dbReference>
<keyword evidence="5 8" id="KW-0378">Hydrolase</keyword>
<reference evidence="11" key="1">
    <citation type="submission" date="2025-08" db="UniProtKB">
        <authorList>
            <consortium name="RefSeq"/>
        </authorList>
    </citation>
    <scope>IDENTIFICATION</scope>
    <source>
        <strain evidence="11">OHB3-1</strain>
    </source>
</reference>
<sequence>MTKLLVFCLLILAVFLAAPTVEGDVSFNLSGVTKTSYATFLNAYRADLPYKETVFDIILLPVNVTGSSRYTRIHLTNSYNQTIQLAIDVTNVYVLGFYTTECNLSHFFNDSVATEAKKFVFTDSKQQTLSFDGSYGQLAGAGGRRQSLKLGLVDLNYVYIPTLYGYNCPGYSYKPSDVAKAMVVVIQTISEAARFQKIQKDVKYNSIPTAEVLSLENNWSKLSKLVKQADPTTGNFKVNFTLENATGTPVVVSNVNSPYVKGNIQLLLNKQNISATSENYATI</sequence>
<evidence type="ECO:0000313" key="11">
    <source>
        <dbReference type="RefSeq" id="XP_022158190.1"/>
    </source>
</evidence>
<comment type="similarity">
    <text evidence="2">Belongs to the ribosome-inactivating protein family. Type 1 RIP subfamily.</text>
</comment>
<organism evidence="10 11">
    <name type="scientific">Momordica charantia</name>
    <name type="common">Bitter gourd</name>
    <name type="synonym">Balsam pear</name>
    <dbReference type="NCBI Taxonomy" id="3673"/>
    <lineage>
        <taxon>Eukaryota</taxon>
        <taxon>Viridiplantae</taxon>
        <taxon>Streptophyta</taxon>
        <taxon>Embryophyta</taxon>
        <taxon>Tracheophyta</taxon>
        <taxon>Spermatophyta</taxon>
        <taxon>Magnoliopsida</taxon>
        <taxon>eudicotyledons</taxon>
        <taxon>Gunneridae</taxon>
        <taxon>Pentapetalae</taxon>
        <taxon>rosids</taxon>
        <taxon>fabids</taxon>
        <taxon>Cucurbitales</taxon>
        <taxon>Cucurbitaceae</taxon>
        <taxon>Momordiceae</taxon>
        <taxon>Momordica</taxon>
    </lineage>
</organism>
<dbReference type="RefSeq" id="XP_022158190.1">
    <property type="nucleotide sequence ID" value="XM_022302498.1"/>
</dbReference>
<keyword evidence="10" id="KW-1185">Reference proteome</keyword>
<evidence type="ECO:0000256" key="8">
    <source>
        <dbReference type="RuleBase" id="RU004915"/>
    </source>
</evidence>
<gene>
    <name evidence="11" type="primary">LOC111024724</name>
</gene>
<dbReference type="InterPro" id="IPR017989">
    <property type="entry name" value="Ribosome_inactivat_1/2"/>
</dbReference>
<dbReference type="GO" id="GO:0030598">
    <property type="term" value="F:rRNA N-glycosylase activity"/>
    <property type="evidence" value="ECO:0007669"/>
    <property type="project" value="UniProtKB-EC"/>
</dbReference>
<keyword evidence="9" id="KW-0732">Signal</keyword>
<evidence type="ECO:0000256" key="3">
    <source>
        <dbReference type="ARBA" id="ARBA00012001"/>
    </source>
</evidence>
<evidence type="ECO:0000256" key="1">
    <source>
        <dbReference type="ARBA" id="ARBA00000237"/>
    </source>
</evidence>